<dbReference type="GO" id="GO:0005762">
    <property type="term" value="C:mitochondrial large ribosomal subunit"/>
    <property type="evidence" value="ECO:0007669"/>
    <property type="project" value="TreeGrafter"/>
</dbReference>
<dbReference type="PANTHER" id="PTHR14413:SF16">
    <property type="entry name" value="LARGE RIBOSOMAL SUBUNIT PROTEIN BL17M"/>
    <property type="match status" value="1"/>
</dbReference>
<evidence type="ECO:0000256" key="4">
    <source>
        <dbReference type="ARBA" id="ARBA00035290"/>
    </source>
</evidence>
<accession>U5EUU2</accession>
<evidence type="ECO:0000256" key="5">
    <source>
        <dbReference type="ARBA" id="ARBA00035413"/>
    </source>
</evidence>
<dbReference type="InterPro" id="IPR000456">
    <property type="entry name" value="Ribosomal_bL17"/>
</dbReference>
<dbReference type="PANTHER" id="PTHR14413">
    <property type="entry name" value="RIBOSOMAL PROTEIN L17"/>
    <property type="match status" value="1"/>
</dbReference>
<dbReference type="Pfam" id="PF01196">
    <property type="entry name" value="Ribosomal_L17"/>
    <property type="match status" value="1"/>
</dbReference>
<dbReference type="Gene3D" id="3.90.1030.10">
    <property type="entry name" value="Ribosomal protein L17"/>
    <property type="match status" value="1"/>
</dbReference>
<keyword evidence="3" id="KW-0687">Ribonucleoprotein</keyword>
<dbReference type="InterPro" id="IPR036373">
    <property type="entry name" value="Ribosomal_bL17_sf"/>
</dbReference>
<dbReference type="AlphaFoldDB" id="U5EUU2"/>
<keyword evidence="2 6" id="KW-0689">Ribosomal protein</keyword>
<dbReference type="GO" id="GO:0006412">
    <property type="term" value="P:translation"/>
    <property type="evidence" value="ECO:0007669"/>
    <property type="project" value="InterPro"/>
</dbReference>
<reference evidence="6" key="1">
    <citation type="journal article" date="2014" name="Insect Biochem. Mol. Biol.">
        <title>An insight into the sialome of the frog biting fly, Corethrella appendiculata.</title>
        <authorList>
            <person name="Ribeiro J.M.C."/>
            <person name="Chagas A.C."/>
            <person name="Pham V.M."/>
            <person name="Lounibos L.P."/>
            <person name="Calvo E."/>
        </authorList>
    </citation>
    <scope>NUCLEOTIDE SEQUENCE</scope>
    <source>
        <tissue evidence="6">Salivary glands</tissue>
    </source>
</reference>
<protein>
    <recommendedName>
        <fullName evidence="4">Large ribosomal subunit protein bL17m</fullName>
    </recommendedName>
    <alternativeName>
        <fullName evidence="5">39S ribosomal protein L17, mitochondrial</fullName>
    </alternativeName>
</protein>
<dbReference type="EMBL" id="GANO01003724">
    <property type="protein sequence ID" value="JAB56147.1"/>
    <property type="molecule type" value="mRNA"/>
</dbReference>
<dbReference type="SUPFAM" id="SSF64263">
    <property type="entry name" value="Prokaryotic ribosomal protein L17"/>
    <property type="match status" value="1"/>
</dbReference>
<evidence type="ECO:0000256" key="3">
    <source>
        <dbReference type="ARBA" id="ARBA00023274"/>
    </source>
</evidence>
<sequence length="194" mass="22788">MNQAEVAKLMSQLRIKVNPRQRNLKGMQGPEGRLKRIAKTLTALVKYERIELNFNRADETRGYAERLISDAIRYGDCHKPTMEMADFYLREKQYVHKLFKVLVPRFENLNVSYTRMYKAPREYPGHYLKRAVLELRGNPFPALTPNTSNNRNLLHNVLLDEARREYRKEKYAEIAEKIAKSNSEETSTPPTEEK</sequence>
<evidence type="ECO:0000256" key="2">
    <source>
        <dbReference type="ARBA" id="ARBA00022980"/>
    </source>
</evidence>
<comment type="similarity">
    <text evidence="1">Belongs to the bacterial ribosomal protein bL17 family.</text>
</comment>
<proteinExistence type="evidence at transcript level"/>
<name>U5EUU2_9DIPT</name>
<evidence type="ECO:0000313" key="6">
    <source>
        <dbReference type="EMBL" id="JAB56147.1"/>
    </source>
</evidence>
<dbReference type="GO" id="GO:0003735">
    <property type="term" value="F:structural constituent of ribosome"/>
    <property type="evidence" value="ECO:0007669"/>
    <property type="project" value="InterPro"/>
</dbReference>
<dbReference type="FunFam" id="3.90.1030.10:FF:000009">
    <property type="entry name" value="39S ribosomal protein L17, mitochondrial"/>
    <property type="match status" value="1"/>
</dbReference>
<evidence type="ECO:0000256" key="1">
    <source>
        <dbReference type="ARBA" id="ARBA00008777"/>
    </source>
</evidence>
<organism evidence="6">
    <name type="scientific">Corethrella appendiculata</name>
    <dbReference type="NCBI Taxonomy" id="1370023"/>
    <lineage>
        <taxon>Eukaryota</taxon>
        <taxon>Metazoa</taxon>
        <taxon>Ecdysozoa</taxon>
        <taxon>Arthropoda</taxon>
        <taxon>Hexapoda</taxon>
        <taxon>Insecta</taxon>
        <taxon>Pterygota</taxon>
        <taxon>Neoptera</taxon>
        <taxon>Endopterygota</taxon>
        <taxon>Diptera</taxon>
        <taxon>Nematocera</taxon>
        <taxon>Culicoidea</taxon>
        <taxon>Chaoboridae</taxon>
        <taxon>Corethrella</taxon>
    </lineage>
</organism>